<comment type="caution">
    <text evidence="11">The sequence shown here is derived from an EMBL/GenBank/DDBJ whole genome shotgun (WGS) entry which is preliminary data.</text>
</comment>
<dbReference type="PIRSF" id="PIRSF000094">
    <property type="entry name" value="Enoyl-ACP_rdct"/>
    <property type="match status" value="1"/>
</dbReference>
<organism evidence="11 12">
    <name type="scientific">Roseiconus nitratireducens</name>
    <dbReference type="NCBI Taxonomy" id="2605748"/>
    <lineage>
        <taxon>Bacteria</taxon>
        <taxon>Pseudomonadati</taxon>
        <taxon>Planctomycetota</taxon>
        <taxon>Planctomycetia</taxon>
        <taxon>Pirellulales</taxon>
        <taxon>Pirellulaceae</taxon>
        <taxon>Roseiconus</taxon>
    </lineage>
</organism>
<evidence type="ECO:0000256" key="3">
    <source>
        <dbReference type="ARBA" id="ARBA00022516"/>
    </source>
</evidence>
<accession>A0A5M6DEJ0</accession>
<gene>
    <name evidence="11" type="ORF">FYK55_03310</name>
</gene>
<evidence type="ECO:0000313" key="12">
    <source>
        <dbReference type="Proteomes" id="UP000324479"/>
    </source>
</evidence>
<feature type="binding site" evidence="10">
    <location>
        <position position="28"/>
    </location>
    <ligand>
        <name>NAD(+)</name>
        <dbReference type="ChEBI" id="CHEBI:57540"/>
    </ligand>
</feature>
<dbReference type="SUPFAM" id="SSF51735">
    <property type="entry name" value="NAD(P)-binding Rossmann-fold domains"/>
    <property type="match status" value="1"/>
</dbReference>
<dbReference type="InterPro" id="IPR036291">
    <property type="entry name" value="NAD(P)-bd_dom_sf"/>
</dbReference>
<dbReference type="AlphaFoldDB" id="A0A5M6DEJ0"/>
<dbReference type="RefSeq" id="WP_150074869.1">
    <property type="nucleotide sequence ID" value="NZ_VWOX01000002.1"/>
</dbReference>
<proteinExistence type="inferred from homology"/>
<evidence type="ECO:0000256" key="1">
    <source>
        <dbReference type="ARBA" id="ARBA00005194"/>
    </source>
</evidence>
<dbReference type="Pfam" id="PF13561">
    <property type="entry name" value="adh_short_C2"/>
    <property type="match status" value="1"/>
</dbReference>
<feature type="binding site" evidence="9">
    <location>
        <position position="107"/>
    </location>
    <ligand>
        <name>substrate</name>
    </ligand>
</feature>
<dbReference type="GO" id="GO:0006633">
    <property type="term" value="P:fatty acid biosynthetic process"/>
    <property type="evidence" value="ECO:0007669"/>
    <property type="project" value="UniProtKB-KW"/>
</dbReference>
<dbReference type="EMBL" id="VWOX01000002">
    <property type="protein sequence ID" value="KAA5545954.1"/>
    <property type="molecule type" value="Genomic_DNA"/>
</dbReference>
<keyword evidence="7 8" id="KW-0275">Fatty acid biosynthesis</keyword>
<keyword evidence="6" id="KW-0443">Lipid metabolism</keyword>
<evidence type="ECO:0000256" key="6">
    <source>
        <dbReference type="ARBA" id="ARBA00023098"/>
    </source>
</evidence>
<feature type="binding site" evidence="10">
    <location>
        <begin position="76"/>
        <end position="77"/>
    </location>
    <ligand>
        <name>NAD(+)</name>
        <dbReference type="ChEBI" id="CHEBI:57540"/>
    </ligand>
</feature>
<feature type="binding site" evidence="10">
    <location>
        <position position="104"/>
    </location>
    <ligand>
        <name>NAD(+)</name>
        <dbReference type="ChEBI" id="CHEBI:57540"/>
    </ligand>
</feature>
<comment type="pathway">
    <text evidence="1">Lipid metabolism; fatty acid biosynthesis.</text>
</comment>
<dbReference type="InterPro" id="IPR002347">
    <property type="entry name" value="SDR_fam"/>
</dbReference>
<evidence type="ECO:0000256" key="4">
    <source>
        <dbReference type="ARBA" id="ARBA00022832"/>
    </source>
</evidence>
<sequence>MNDRAKSAPAGEAFDFLQLAGKTFLVLGVANKKSVAFAIARLIEQAGGQVIYSVRSESRRQSTAKLLADRDVRVCDVEDQSQIDALANQLAEEGVSLHGLVHAIAFADYPEGIRPFHETTRQQFLQAVDISAYSLINLCNALKDRFDPDASVVTIGISTTRMASESYGFMAPIKAALESSLAFLTKSFSRFSRVRFNAVAAGLLKTSASAGIPGYVDSYLYAERVIPRGQAVQTAEVAQTAVFLLSPRSSGITAQSIVVDAGMAINYFDAAVVQAVTDSEVR</sequence>
<dbReference type="EC" id="1.3.1.9" evidence="8"/>
<dbReference type="Gene3D" id="3.40.50.720">
    <property type="entry name" value="NAD(P)-binding Rossmann-like Domain"/>
    <property type="match status" value="1"/>
</dbReference>
<keyword evidence="3 8" id="KW-0444">Lipid biosynthesis</keyword>
<dbReference type="Proteomes" id="UP000324479">
    <property type="component" value="Unassembled WGS sequence"/>
</dbReference>
<dbReference type="GO" id="GO:0004318">
    <property type="term" value="F:enoyl-[acyl-carrier-protein] reductase (NADH) activity"/>
    <property type="evidence" value="ECO:0007669"/>
    <property type="project" value="UniProtKB-EC"/>
</dbReference>
<evidence type="ECO:0000256" key="10">
    <source>
        <dbReference type="PIRSR" id="PIRSR000094-3"/>
    </source>
</evidence>
<keyword evidence="12" id="KW-1185">Reference proteome</keyword>
<dbReference type="PANTHER" id="PTHR43159">
    <property type="entry name" value="ENOYL-[ACYL-CARRIER-PROTEIN] REDUCTASE"/>
    <property type="match status" value="1"/>
</dbReference>
<keyword evidence="5 8" id="KW-0560">Oxidoreductase</keyword>
<evidence type="ECO:0000256" key="9">
    <source>
        <dbReference type="PIRSR" id="PIRSR000094-2"/>
    </source>
</evidence>
<evidence type="ECO:0000256" key="8">
    <source>
        <dbReference type="PIRNR" id="PIRNR000094"/>
    </source>
</evidence>
<dbReference type="InterPro" id="IPR014358">
    <property type="entry name" value="Enoyl-ACP_Rdtase_NADH"/>
</dbReference>
<keyword evidence="8 10" id="KW-0520">NAD</keyword>
<comment type="similarity">
    <text evidence="2 8">Belongs to the short-chain dehydrogenases/reductases (SDR) family. FabI subfamily.</text>
</comment>
<evidence type="ECO:0000256" key="7">
    <source>
        <dbReference type="ARBA" id="ARBA00023160"/>
    </source>
</evidence>
<evidence type="ECO:0000256" key="2">
    <source>
        <dbReference type="ARBA" id="ARBA00009233"/>
    </source>
</evidence>
<dbReference type="PANTHER" id="PTHR43159:SF2">
    <property type="entry name" value="ENOYL-[ACYL-CARRIER-PROTEIN] REDUCTASE [NADH], CHLOROPLASTIC"/>
    <property type="match status" value="1"/>
</dbReference>
<evidence type="ECO:0000313" key="11">
    <source>
        <dbReference type="EMBL" id="KAA5545954.1"/>
    </source>
</evidence>
<feature type="binding site" evidence="10">
    <location>
        <position position="174"/>
    </location>
    <ligand>
        <name>NAD(+)</name>
        <dbReference type="ChEBI" id="CHEBI:57540"/>
    </ligand>
</feature>
<keyword evidence="4" id="KW-0276">Fatty acid metabolism</keyword>
<reference evidence="11 12" key="1">
    <citation type="submission" date="2019-08" db="EMBL/GenBank/DDBJ databases">
        <authorList>
            <person name="Dhanesh K."/>
            <person name="Kumar G."/>
            <person name="Sasikala C."/>
            <person name="Venkata Ramana C."/>
        </authorList>
    </citation>
    <scope>NUCLEOTIDE SEQUENCE [LARGE SCALE GENOMIC DNA]</scope>
    <source>
        <strain evidence="11 12">JC645</strain>
    </source>
</reference>
<comment type="catalytic activity">
    <reaction evidence="8">
        <text>a 2,3-saturated acyl-[ACP] + NAD(+) = a (2E)-enoyl-[ACP] + NADH + H(+)</text>
        <dbReference type="Rhea" id="RHEA:10240"/>
        <dbReference type="Rhea" id="RHEA-COMP:9925"/>
        <dbReference type="Rhea" id="RHEA-COMP:9926"/>
        <dbReference type="ChEBI" id="CHEBI:15378"/>
        <dbReference type="ChEBI" id="CHEBI:57540"/>
        <dbReference type="ChEBI" id="CHEBI:57945"/>
        <dbReference type="ChEBI" id="CHEBI:78784"/>
        <dbReference type="ChEBI" id="CHEBI:78785"/>
        <dbReference type="EC" id="1.3.1.9"/>
    </reaction>
</comment>
<evidence type="ECO:0000256" key="5">
    <source>
        <dbReference type="ARBA" id="ARBA00023002"/>
    </source>
</evidence>
<protein>
    <recommendedName>
        <fullName evidence="8">Enoyl-[acyl-carrier-protein] reductase [NADH]</fullName>
        <ecNumber evidence="8">1.3.1.9</ecNumber>
    </recommendedName>
</protein>
<name>A0A5M6DEJ0_9BACT</name>